<dbReference type="SUPFAM" id="SSF50969">
    <property type="entry name" value="YVTN repeat-like/Quinoprotein amine dehydrogenase"/>
    <property type="match status" value="1"/>
</dbReference>
<proteinExistence type="predicted"/>
<organism evidence="1 2">
    <name type="scientific">Pararcticibacter amylolyticus</name>
    <dbReference type="NCBI Taxonomy" id="2173175"/>
    <lineage>
        <taxon>Bacteria</taxon>
        <taxon>Pseudomonadati</taxon>
        <taxon>Bacteroidota</taxon>
        <taxon>Sphingobacteriia</taxon>
        <taxon>Sphingobacteriales</taxon>
        <taxon>Sphingobacteriaceae</taxon>
        <taxon>Pararcticibacter</taxon>
    </lineage>
</organism>
<comment type="caution">
    <text evidence="1">The sequence shown here is derived from an EMBL/GenBank/DDBJ whole genome shotgun (WGS) entry which is preliminary data.</text>
</comment>
<dbReference type="EMBL" id="QEAS01000004">
    <property type="protein sequence ID" value="PWG81518.1"/>
    <property type="molecule type" value="Genomic_DNA"/>
</dbReference>
<dbReference type="AlphaFoldDB" id="A0A2U2PJD1"/>
<evidence type="ECO:0000313" key="2">
    <source>
        <dbReference type="Proteomes" id="UP000245647"/>
    </source>
</evidence>
<reference evidence="1 2" key="1">
    <citation type="submission" date="2018-04" db="EMBL/GenBank/DDBJ databases">
        <title>Pedobacter chongqingensis sp. nov., isolated from a rottenly hemp rope.</title>
        <authorList>
            <person name="Cai Y."/>
        </authorList>
    </citation>
    <scope>NUCLEOTIDE SEQUENCE [LARGE SCALE GENOMIC DNA]</scope>
    <source>
        <strain evidence="1 2">FJ4-8</strain>
    </source>
</reference>
<accession>A0A2U2PJD1</accession>
<dbReference type="RefSeq" id="WP_109415002.1">
    <property type="nucleotide sequence ID" value="NZ_QEAS01000004.1"/>
</dbReference>
<name>A0A2U2PJD1_9SPHI</name>
<sequence length="465" mass="51653">MKTQIRHYMLFLAAAFMLASCEKVDLKDGRVLDKGLMNFSIAIPGQSIQYAATVAGPYKDGDTIYVKVPTSEDEPLDVTQLKPQASLENNAHVEPALTGIVDFSQPLAITVTDGEGARKHFYVKVLPALPRTAFKRNWFKLASDLNIRRTNIPGLTVVGDHLLIADFNAGNTAVTDGVKVYNRLTGEFVKDIAPPTTFCMQVIADDGGHFAVNRYNIYSAGFVVYYYEDISSTPRQILNFTAAQGCPVNLGRKMTIKGNLKQGKAYIYATTNGNNDIYYWEFQDGTVVNQAPSIIKYASAPAWTFATVARESLDANSDHYITFCNYVSPDANLSNGSRFSKFNKDMDVAEMAAQNHYYKILDFKIFEIKGTRFMAALTQGYYAWDASHIKVYDISDPGKMKLLPGMEGYTDFMLFQSEAYGGTNYNRWGDIAVSVNGNVIDMYASMATNALTTSGVMSYRMKFNP</sequence>
<dbReference type="Gene3D" id="2.60.40.2340">
    <property type="match status" value="1"/>
</dbReference>
<keyword evidence="2" id="KW-1185">Reference proteome</keyword>
<evidence type="ECO:0000313" key="1">
    <source>
        <dbReference type="EMBL" id="PWG81518.1"/>
    </source>
</evidence>
<dbReference type="Proteomes" id="UP000245647">
    <property type="component" value="Unassembled WGS sequence"/>
</dbReference>
<dbReference type="PROSITE" id="PS51257">
    <property type="entry name" value="PROKAR_LIPOPROTEIN"/>
    <property type="match status" value="1"/>
</dbReference>
<gene>
    <name evidence="1" type="ORF">DDR33_06720</name>
</gene>
<dbReference type="OrthoDB" id="1022664at2"/>
<evidence type="ECO:0008006" key="3">
    <source>
        <dbReference type="Google" id="ProtNLM"/>
    </source>
</evidence>
<dbReference type="InterPro" id="IPR011044">
    <property type="entry name" value="Quino_amine_DH_bsu"/>
</dbReference>
<protein>
    <recommendedName>
        <fullName evidence="3">DUF5018 domain-containing protein</fullName>
    </recommendedName>
</protein>